<dbReference type="CDD" id="cd00081">
    <property type="entry name" value="Hint"/>
    <property type="match status" value="1"/>
</dbReference>
<dbReference type="Pfam" id="PF14528">
    <property type="entry name" value="LAGLIDADG_3"/>
    <property type="match status" value="1"/>
</dbReference>
<reference evidence="7 8" key="1">
    <citation type="submission" date="2018-01" db="EMBL/GenBank/DDBJ databases">
        <title>Cryobacterium sp. nov., from glaciers in China.</title>
        <authorList>
            <person name="Liu Q."/>
            <person name="Xin Y.-H."/>
        </authorList>
    </citation>
    <scope>NUCLEOTIDE SEQUENCE [LARGE SCALE GENOMIC DNA]</scope>
    <source>
        <strain evidence="7 8">TMB1-8</strain>
    </source>
</reference>
<dbReference type="PANTHER" id="PTHR43432:SF3">
    <property type="entry name" value="SLR0285 PROTEIN"/>
    <property type="match status" value="1"/>
</dbReference>
<dbReference type="EMBL" id="PPXF01000074">
    <property type="protein sequence ID" value="POH58133.1"/>
    <property type="molecule type" value="Genomic_DNA"/>
</dbReference>
<comment type="caution">
    <text evidence="7">The sequence shown here is derived from an EMBL/GenBank/DDBJ whole genome shotgun (WGS) entry which is preliminary data.</text>
</comment>
<evidence type="ECO:0000259" key="6">
    <source>
        <dbReference type="SMART" id="SM00306"/>
    </source>
</evidence>
<dbReference type="InterPro" id="IPR004860">
    <property type="entry name" value="LAGLIDADG_dom"/>
</dbReference>
<dbReference type="Proteomes" id="UP000237104">
    <property type="component" value="Unassembled WGS sequence"/>
</dbReference>
<dbReference type="AlphaFoldDB" id="A0A2S3Z4Z5"/>
<dbReference type="GO" id="GO:0046872">
    <property type="term" value="F:metal ion binding"/>
    <property type="evidence" value="ECO:0007669"/>
    <property type="project" value="UniProtKB-KW"/>
</dbReference>
<keyword evidence="5" id="KW-0411">Iron-sulfur</keyword>
<evidence type="ECO:0000256" key="3">
    <source>
        <dbReference type="ARBA" id="ARBA00023000"/>
    </source>
</evidence>
<dbReference type="GO" id="GO:0016539">
    <property type="term" value="P:intein-mediated protein splicing"/>
    <property type="evidence" value="ECO:0007669"/>
    <property type="project" value="InterPro"/>
</dbReference>
<keyword evidence="4" id="KW-0408">Iron</keyword>
<dbReference type="SUPFAM" id="SSF102114">
    <property type="entry name" value="Radical SAM enzymes"/>
    <property type="match status" value="1"/>
</dbReference>
<keyword evidence="2" id="KW-0068">Autocatalytic cleavage</keyword>
<dbReference type="InterPro" id="IPR040086">
    <property type="entry name" value="MJ0683-like"/>
</dbReference>
<dbReference type="InterPro" id="IPR027434">
    <property type="entry name" value="Homing_endonucl"/>
</dbReference>
<dbReference type="RefSeq" id="WP_103432727.1">
    <property type="nucleotide sequence ID" value="NZ_PPXF01000074.1"/>
</dbReference>
<dbReference type="Gene3D" id="2.170.16.10">
    <property type="entry name" value="Hedgehog/Intein (Hint) domain"/>
    <property type="match status" value="1"/>
</dbReference>
<dbReference type="SUPFAM" id="SSF55608">
    <property type="entry name" value="Homing endonucleases"/>
    <property type="match status" value="1"/>
</dbReference>
<dbReference type="InterPro" id="IPR058240">
    <property type="entry name" value="rSAM_sf"/>
</dbReference>
<evidence type="ECO:0000256" key="5">
    <source>
        <dbReference type="ARBA" id="ARBA00023014"/>
    </source>
</evidence>
<dbReference type="NCBIfam" id="NF038136">
    <property type="entry name" value="rSAM_Rv_intein"/>
    <property type="match status" value="1"/>
</dbReference>
<dbReference type="InterPro" id="IPR006142">
    <property type="entry name" value="INTEIN"/>
</dbReference>
<dbReference type="SUPFAM" id="SSF51294">
    <property type="entry name" value="Hedgehog/intein (Hint) domain"/>
    <property type="match status" value="1"/>
</dbReference>
<evidence type="ECO:0000313" key="8">
    <source>
        <dbReference type="Proteomes" id="UP000237104"/>
    </source>
</evidence>
<evidence type="ECO:0000256" key="2">
    <source>
        <dbReference type="ARBA" id="ARBA00022813"/>
    </source>
</evidence>
<keyword evidence="3" id="KW-0651">Protein splicing</keyword>
<dbReference type="GO" id="GO:0004519">
    <property type="term" value="F:endonuclease activity"/>
    <property type="evidence" value="ECO:0007669"/>
    <property type="project" value="InterPro"/>
</dbReference>
<dbReference type="SMART" id="SM00306">
    <property type="entry name" value="HintN"/>
    <property type="match status" value="1"/>
</dbReference>
<proteinExistence type="predicted"/>
<dbReference type="PROSITE" id="PS50818">
    <property type="entry name" value="INTEIN_C_TER"/>
    <property type="match status" value="1"/>
</dbReference>
<organism evidence="7 8">
    <name type="scientific">Cryobacterium zongtaii</name>
    <dbReference type="NCBI Taxonomy" id="1259217"/>
    <lineage>
        <taxon>Bacteria</taxon>
        <taxon>Bacillati</taxon>
        <taxon>Actinomycetota</taxon>
        <taxon>Actinomycetes</taxon>
        <taxon>Micrococcales</taxon>
        <taxon>Microbacteriaceae</taxon>
        <taxon>Cryobacterium</taxon>
    </lineage>
</organism>
<evidence type="ECO:0000256" key="4">
    <source>
        <dbReference type="ARBA" id="ARBA00023004"/>
    </source>
</evidence>
<name>A0A2S3Z4Z5_9MICO</name>
<dbReference type="Gene3D" id="3.80.30.30">
    <property type="match status" value="1"/>
</dbReference>
<protein>
    <submittedName>
        <fullName evidence="7">Radical SAM protein</fullName>
    </submittedName>
</protein>
<dbReference type="PANTHER" id="PTHR43432">
    <property type="entry name" value="SLR0285 PROTEIN"/>
    <property type="match status" value="1"/>
</dbReference>
<sequence length="715" mass="78802">MRWSGQKLTTEQAGALPGLARLNNLVRSVRTPEFDGITFHEVLAKSALNRVPGQSAMPFGWTINPYRGCSHACTYCLSPETLILMADGRQKPLWEVRVGDAIIGTRAEGSYRRYVETTVLAAWNTRKRGHRITLADGTEIVASGDHRFLTERGWKFVTGAMSGIAQRPYLTTSNKLMGFGLNGLTETTQPHFFAPNYRRGYLTGMIRGDGMMISRDYPRRARGGSKVRLFRLALADPEALNRSRLFLEQEDIRTQTRPFAVASDARRAINSIYSGKAENYTRITDLIDWPESPDPDWHAGYLAGVFDAEGSCSQGVLRISNKDVAILDNIQRSMGALGIDHVLEGPRSNGVRCIRVTGGLPMRSRFFNLTGPAIDRKLAITGRAVKSDAELQIMGIDDLGVTMDMIDITTGTGDFIANGVISHNCFARPTHNYLDLDAGKDFDNEIIVKVNVAEVLSKELAKPTWGKHPVALGTNTDPYQRAEGRYRLMPGIIAALADSGTPFSILTKGTLLRRDLDLLHEASRQVPVDLAMSIAIYDDALQQAVEPGTPSTKARLATVSAIRDKGMDCSVFLMPILPFLTDTKAHLDEAMRQAKAAGATGVLYSALYLKPGVKEWYYQWLEQDHPELMPRYRELYKRGTYAPKEYRQWLAERIQPLIRAHGLQRRTEDPATGGILSTALTASPVGASTAAPGSPNVPPSLIAAELPLDLTPTLF</sequence>
<dbReference type="Gene3D" id="3.10.28.10">
    <property type="entry name" value="Homing endonucleases"/>
    <property type="match status" value="1"/>
</dbReference>
<accession>A0A2S3Z4Z5</accession>
<evidence type="ECO:0000256" key="1">
    <source>
        <dbReference type="ARBA" id="ARBA00022723"/>
    </source>
</evidence>
<dbReference type="InterPro" id="IPR036844">
    <property type="entry name" value="Hint_dom_sf"/>
</dbReference>
<dbReference type="GO" id="GO:0051536">
    <property type="term" value="F:iron-sulfur cluster binding"/>
    <property type="evidence" value="ECO:0007669"/>
    <property type="project" value="UniProtKB-KW"/>
</dbReference>
<gene>
    <name evidence="7" type="ORF">C3B59_18930</name>
</gene>
<dbReference type="PRINTS" id="PR00379">
    <property type="entry name" value="INTEIN"/>
</dbReference>
<dbReference type="OrthoDB" id="9785699at2"/>
<feature type="domain" description="Hint" evidence="6">
    <location>
        <begin position="74"/>
        <end position="167"/>
    </location>
</feature>
<keyword evidence="1" id="KW-0479">Metal-binding</keyword>
<dbReference type="InterPro" id="IPR007197">
    <property type="entry name" value="rSAM"/>
</dbReference>
<evidence type="ECO:0000313" key="7">
    <source>
        <dbReference type="EMBL" id="POH58133.1"/>
    </source>
</evidence>
<dbReference type="InterPro" id="IPR003587">
    <property type="entry name" value="Hint_dom_N"/>
</dbReference>
<dbReference type="InterPro" id="IPR030934">
    <property type="entry name" value="Intein_C"/>
</dbReference>
<dbReference type="InterPro" id="IPR006141">
    <property type="entry name" value="Intein_N"/>
</dbReference>
<dbReference type="Pfam" id="PF04055">
    <property type="entry name" value="Radical_SAM"/>
    <property type="match status" value="1"/>
</dbReference>
<dbReference type="NCBIfam" id="NF038135">
    <property type="entry name" value="rSAM_Rv2578c"/>
    <property type="match status" value="1"/>
</dbReference>
<dbReference type="PROSITE" id="PS50817">
    <property type="entry name" value="INTEIN_N_TER"/>
    <property type="match status" value="1"/>
</dbReference>